<evidence type="ECO:0000313" key="12">
    <source>
        <dbReference type="EMBL" id="MDO1444777.1"/>
    </source>
</evidence>
<dbReference type="PRINTS" id="PR01374">
    <property type="entry name" value="TONBPROTEIN"/>
</dbReference>
<feature type="domain" description="TonB C-terminal" evidence="11">
    <location>
        <begin position="143"/>
        <end position="233"/>
    </location>
</feature>
<organism evidence="12 13">
    <name type="scientific">Rhodocytophaga aerolata</name>
    <dbReference type="NCBI Taxonomy" id="455078"/>
    <lineage>
        <taxon>Bacteria</taxon>
        <taxon>Pseudomonadati</taxon>
        <taxon>Bacteroidota</taxon>
        <taxon>Cytophagia</taxon>
        <taxon>Cytophagales</taxon>
        <taxon>Rhodocytophagaceae</taxon>
        <taxon>Rhodocytophaga</taxon>
    </lineage>
</organism>
<proteinExistence type="inferred from homology"/>
<dbReference type="SUPFAM" id="SSF74653">
    <property type="entry name" value="TolA/TonB C-terminal domain"/>
    <property type="match status" value="1"/>
</dbReference>
<evidence type="ECO:0000256" key="8">
    <source>
        <dbReference type="ARBA" id="ARBA00022989"/>
    </source>
</evidence>
<evidence type="ECO:0000256" key="1">
    <source>
        <dbReference type="ARBA" id="ARBA00004383"/>
    </source>
</evidence>
<comment type="similarity">
    <text evidence="2">Belongs to the TonB family.</text>
</comment>
<reference evidence="12" key="1">
    <citation type="submission" date="2023-07" db="EMBL/GenBank/DDBJ databases">
        <title>The genome sequence of Rhodocytophaga aerolata KACC 12507.</title>
        <authorList>
            <person name="Zhang X."/>
        </authorList>
    </citation>
    <scope>NUCLEOTIDE SEQUENCE</scope>
    <source>
        <strain evidence="12">KACC 12507</strain>
    </source>
</reference>
<keyword evidence="7" id="KW-0653">Protein transport</keyword>
<evidence type="ECO:0000313" key="13">
    <source>
        <dbReference type="Proteomes" id="UP001168528"/>
    </source>
</evidence>
<dbReference type="RefSeq" id="WP_302035579.1">
    <property type="nucleotide sequence ID" value="NZ_JAUKPO010000001.1"/>
</dbReference>
<dbReference type="PANTHER" id="PTHR33446">
    <property type="entry name" value="PROTEIN TONB-RELATED"/>
    <property type="match status" value="1"/>
</dbReference>
<evidence type="ECO:0000256" key="2">
    <source>
        <dbReference type="ARBA" id="ARBA00006555"/>
    </source>
</evidence>
<dbReference type="Pfam" id="PF03544">
    <property type="entry name" value="TonB_C"/>
    <property type="match status" value="1"/>
</dbReference>
<comment type="subcellular location">
    <subcellularLocation>
        <location evidence="1">Cell inner membrane</location>
        <topology evidence="1">Single-pass membrane protein</topology>
        <orientation evidence="1">Periplasmic side</orientation>
    </subcellularLocation>
</comment>
<protein>
    <submittedName>
        <fullName evidence="12">Energy transducer TonB</fullName>
    </submittedName>
</protein>
<keyword evidence="3" id="KW-0813">Transport</keyword>
<keyword evidence="4" id="KW-1003">Cell membrane</keyword>
<accession>A0ABT8R1V9</accession>
<dbReference type="Gene3D" id="3.30.1150.10">
    <property type="match status" value="1"/>
</dbReference>
<dbReference type="PROSITE" id="PS52015">
    <property type="entry name" value="TONB_CTD"/>
    <property type="match status" value="1"/>
</dbReference>
<keyword evidence="8 10" id="KW-1133">Transmembrane helix</keyword>
<dbReference type="InterPro" id="IPR003538">
    <property type="entry name" value="TonB"/>
</dbReference>
<keyword evidence="6 10" id="KW-0812">Transmembrane</keyword>
<keyword evidence="13" id="KW-1185">Reference proteome</keyword>
<keyword evidence="5" id="KW-0997">Cell inner membrane</keyword>
<dbReference type="EMBL" id="JAUKPO010000001">
    <property type="protein sequence ID" value="MDO1444777.1"/>
    <property type="molecule type" value="Genomic_DNA"/>
</dbReference>
<dbReference type="NCBIfam" id="TIGR01352">
    <property type="entry name" value="tonB_Cterm"/>
    <property type="match status" value="1"/>
</dbReference>
<evidence type="ECO:0000256" key="5">
    <source>
        <dbReference type="ARBA" id="ARBA00022519"/>
    </source>
</evidence>
<dbReference type="InterPro" id="IPR006260">
    <property type="entry name" value="TonB/TolA_C"/>
</dbReference>
<evidence type="ECO:0000256" key="7">
    <source>
        <dbReference type="ARBA" id="ARBA00022927"/>
    </source>
</evidence>
<evidence type="ECO:0000256" key="4">
    <source>
        <dbReference type="ARBA" id="ARBA00022475"/>
    </source>
</evidence>
<evidence type="ECO:0000256" key="10">
    <source>
        <dbReference type="SAM" id="Phobius"/>
    </source>
</evidence>
<dbReference type="InterPro" id="IPR037682">
    <property type="entry name" value="TonB_C"/>
</dbReference>
<dbReference type="InterPro" id="IPR051045">
    <property type="entry name" value="TonB-dependent_transducer"/>
</dbReference>
<dbReference type="PANTHER" id="PTHR33446:SF2">
    <property type="entry name" value="PROTEIN TONB"/>
    <property type="match status" value="1"/>
</dbReference>
<gene>
    <name evidence="12" type="ORF">Q0590_00870</name>
</gene>
<comment type="caution">
    <text evidence="12">The sequence shown here is derived from an EMBL/GenBank/DDBJ whole genome shotgun (WGS) entry which is preliminary data.</text>
</comment>
<feature type="transmembrane region" description="Helical" evidence="10">
    <location>
        <begin position="15"/>
        <end position="34"/>
    </location>
</feature>
<evidence type="ECO:0000256" key="3">
    <source>
        <dbReference type="ARBA" id="ARBA00022448"/>
    </source>
</evidence>
<sequence>MEHKKKPELELGKKYTLFLNVGLVISLSLCLLAFEWKTYPALSGDNGEKIDYKPADDFELVDIPPIPAVIPPPEKPLEKLPQPPEDLSTIVEDALSPDDHLLSDLPDVPDVIPAPVSVLPEVIPEEIVEDAVVDVYVLEKEPEGRAQFYEYISKHLRYPKAAQQSGVEGKVFVQFVIDKDGSITEVKVIKGLGFGLDEEAIRILQKAPKWTPAKQRGKPVRVRMALPIIFKLQ</sequence>
<evidence type="ECO:0000256" key="6">
    <source>
        <dbReference type="ARBA" id="ARBA00022692"/>
    </source>
</evidence>
<evidence type="ECO:0000259" key="11">
    <source>
        <dbReference type="PROSITE" id="PS52015"/>
    </source>
</evidence>
<dbReference type="Proteomes" id="UP001168528">
    <property type="component" value="Unassembled WGS sequence"/>
</dbReference>
<name>A0ABT8R1V9_9BACT</name>
<keyword evidence="9 10" id="KW-0472">Membrane</keyword>
<evidence type="ECO:0000256" key="9">
    <source>
        <dbReference type="ARBA" id="ARBA00023136"/>
    </source>
</evidence>